<comment type="caution">
    <text evidence="3">The sequence shown here is derived from an EMBL/GenBank/DDBJ whole genome shotgun (WGS) entry which is preliminary data.</text>
</comment>
<accession>A0A6N4R8N7</accession>
<keyword evidence="2" id="KW-1133">Transmembrane helix</keyword>
<protein>
    <recommendedName>
        <fullName evidence="5">Nitrogen fixation protein FixH</fullName>
    </recommendedName>
</protein>
<proteinExistence type="predicted"/>
<feature type="transmembrane region" description="Helical" evidence="2">
    <location>
        <begin position="73"/>
        <end position="96"/>
    </location>
</feature>
<sequence>MMRATLTATKRCSLAPTRSNAVTKVVKKKPGSKPATTKAKAPTSAKSATNPNVHTADEPFYSVKGNRKWSRKLLVILLTVFAVVMSVNIVMVWFALKSNTGIVSENAYEEGLAYNKTLAEQAREAGLGWSVVRNVADFPVRLVYALSDARGAPLGGAWVRVKATRPIGDGEGSEFEMELKEFTDGTYAAENIAWPHKGQWELETTFVYEGKSLTAHERVNVD</sequence>
<dbReference type="EMBL" id="VAFM01000002">
    <property type="protein sequence ID" value="TKW60594.1"/>
    <property type="molecule type" value="Genomic_DNA"/>
</dbReference>
<dbReference type="AlphaFoldDB" id="A0A6N4R8N7"/>
<evidence type="ECO:0000313" key="3">
    <source>
        <dbReference type="EMBL" id="TKW60594.1"/>
    </source>
</evidence>
<organism evidence="3 4">
    <name type="scientific">Blastochloris viridis</name>
    <name type="common">Rhodopseudomonas viridis</name>
    <dbReference type="NCBI Taxonomy" id="1079"/>
    <lineage>
        <taxon>Bacteria</taxon>
        <taxon>Pseudomonadati</taxon>
        <taxon>Pseudomonadota</taxon>
        <taxon>Alphaproteobacteria</taxon>
        <taxon>Hyphomicrobiales</taxon>
        <taxon>Blastochloridaceae</taxon>
        <taxon>Blastochloris</taxon>
    </lineage>
</organism>
<name>A0A6N4R8N7_BLAVI</name>
<dbReference type="Proteomes" id="UP000320948">
    <property type="component" value="Unassembled WGS sequence"/>
</dbReference>
<keyword evidence="2" id="KW-0472">Membrane</keyword>
<evidence type="ECO:0000256" key="2">
    <source>
        <dbReference type="SAM" id="Phobius"/>
    </source>
</evidence>
<feature type="compositionally biased region" description="Low complexity" evidence="1">
    <location>
        <begin position="32"/>
        <end position="49"/>
    </location>
</feature>
<reference evidence="3 4" key="1">
    <citation type="journal article" date="2017" name="Nat. Commun.">
        <title>In situ click chemistry generation of cyclooxygenase-2 inhibitors.</title>
        <authorList>
            <person name="Bhardwaj A."/>
            <person name="Kaur J."/>
            <person name="Wuest M."/>
            <person name="Wuest F."/>
        </authorList>
    </citation>
    <scope>NUCLEOTIDE SEQUENCE [LARGE SCALE GENOMIC DNA]</scope>
    <source>
        <strain evidence="3">S2_018_000_R2_106</strain>
    </source>
</reference>
<dbReference type="Pfam" id="PF05751">
    <property type="entry name" value="FixH"/>
    <property type="match status" value="1"/>
</dbReference>
<evidence type="ECO:0000313" key="4">
    <source>
        <dbReference type="Proteomes" id="UP000320948"/>
    </source>
</evidence>
<feature type="region of interest" description="Disordered" evidence="1">
    <location>
        <begin position="24"/>
        <end position="51"/>
    </location>
</feature>
<keyword evidence="2" id="KW-0812">Transmembrane</keyword>
<evidence type="ECO:0008006" key="5">
    <source>
        <dbReference type="Google" id="ProtNLM"/>
    </source>
</evidence>
<gene>
    <name evidence="3" type="ORF">DI628_06740</name>
</gene>
<dbReference type="InterPro" id="IPR008620">
    <property type="entry name" value="FixH"/>
</dbReference>
<evidence type="ECO:0000256" key="1">
    <source>
        <dbReference type="SAM" id="MobiDB-lite"/>
    </source>
</evidence>